<gene>
    <name evidence="3" type="primary">Apeh_0</name>
    <name evidence="3" type="ORF">Bhyg_08327</name>
</gene>
<dbReference type="InterPro" id="IPR001375">
    <property type="entry name" value="Peptidase_S9_cat"/>
</dbReference>
<evidence type="ECO:0000256" key="1">
    <source>
        <dbReference type="ARBA" id="ARBA00022801"/>
    </source>
</evidence>
<sequence length="445" mass="49842">YLSNPKRAALCPRVSPSEDYVIWQDREILGPHNSSRNVLQSKIFPTSTDPRYSDVSPESVFQSNRESQNGIPTVYDNFPKWCFTQDGNQIYFLTSYNARNYLLHIKRDGNELKIDFDTKFPTDVQAILSVTDDFLLVACSSSSKIPSLQLVDIKTGDFVKILLSKSAAIFEPEPKVTIIPTQLPPDEIMPPSIYVEPLREGKIPLIVIPHGGPHGVLSDSFDHDTTYFLKLGFGVFKVNYTGSTGTWFDTTRNLNGHISKLDVPQVHQLVTELLQSNSKIDVNHVFLCGGSHGGFIVTHLSSQFPDFYKAVVARNPVIDLNANIGTTDITDWVYVECGLPYDESKHLIPTVQSTSDAEKLRLFSPVNLAHQVKCPTLIHLGTKDVRVPMSQGLIYYRTLLSHGKDVKLTIYDDNHALNSTAVRANAKIEIAQFFNRVSDEPVFIE</sequence>
<dbReference type="SUPFAM" id="SSF69304">
    <property type="entry name" value="Tricorn protease N-terminal domain"/>
    <property type="match status" value="1"/>
</dbReference>
<dbReference type="GO" id="GO:0006508">
    <property type="term" value="P:proteolysis"/>
    <property type="evidence" value="ECO:0007669"/>
    <property type="project" value="InterPro"/>
</dbReference>
<dbReference type="GO" id="GO:0004252">
    <property type="term" value="F:serine-type endopeptidase activity"/>
    <property type="evidence" value="ECO:0007669"/>
    <property type="project" value="TreeGrafter"/>
</dbReference>
<protein>
    <submittedName>
        <fullName evidence="3">Acylamino-acid-releasing enzyme</fullName>
    </submittedName>
</protein>
<accession>A0A9Q0N591</accession>
<dbReference type="OrthoDB" id="416344at2759"/>
<evidence type="ECO:0000259" key="2">
    <source>
        <dbReference type="Pfam" id="PF00326"/>
    </source>
</evidence>
<dbReference type="Proteomes" id="UP001151699">
    <property type="component" value="Chromosome B"/>
</dbReference>
<dbReference type="PANTHER" id="PTHR42776">
    <property type="entry name" value="SERINE PEPTIDASE S9 FAMILY MEMBER"/>
    <property type="match status" value="1"/>
</dbReference>
<reference evidence="3" key="1">
    <citation type="submission" date="2022-07" db="EMBL/GenBank/DDBJ databases">
        <authorList>
            <person name="Trinca V."/>
            <person name="Uliana J.V.C."/>
            <person name="Torres T.T."/>
            <person name="Ward R.J."/>
            <person name="Monesi N."/>
        </authorList>
    </citation>
    <scope>NUCLEOTIDE SEQUENCE</scope>
    <source>
        <strain evidence="3">HSMRA1968</strain>
        <tissue evidence="3">Whole embryos</tissue>
    </source>
</reference>
<name>A0A9Q0N591_9DIPT</name>
<dbReference type="Pfam" id="PF00326">
    <property type="entry name" value="Peptidase_S9"/>
    <property type="match status" value="1"/>
</dbReference>
<keyword evidence="4" id="KW-1185">Reference proteome</keyword>
<dbReference type="Gene3D" id="3.40.50.1820">
    <property type="entry name" value="alpha/beta hydrolase"/>
    <property type="match status" value="1"/>
</dbReference>
<feature type="non-terminal residue" evidence="3">
    <location>
        <position position="445"/>
    </location>
</feature>
<evidence type="ECO:0000313" key="3">
    <source>
        <dbReference type="EMBL" id="KAJ6643367.1"/>
    </source>
</evidence>
<keyword evidence="1" id="KW-0378">Hydrolase</keyword>
<dbReference type="AlphaFoldDB" id="A0A9Q0N591"/>
<organism evidence="3 4">
    <name type="scientific">Pseudolycoriella hygida</name>
    <dbReference type="NCBI Taxonomy" id="35572"/>
    <lineage>
        <taxon>Eukaryota</taxon>
        <taxon>Metazoa</taxon>
        <taxon>Ecdysozoa</taxon>
        <taxon>Arthropoda</taxon>
        <taxon>Hexapoda</taxon>
        <taxon>Insecta</taxon>
        <taxon>Pterygota</taxon>
        <taxon>Neoptera</taxon>
        <taxon>Endopterygota</taxon>
        <taxon>Diptera</taxon>
        <taxon>Nematocera</taxon>
        <taxon>Sciaroidea</taxon>
        <taxon>Sciaridae</taxon>
        <taxon>Pseudolycoriella</taxon>
    </lineage>
</organism>
<comment type="caution">
    <text evidence="3">The sequence shown here is derived from an EMBL/GenBank/DDBJ whole genome shotgun (WGS) entry which is preliminary data.</text>
</comment>
<dbReference type="SUPFAM" id="SSF53474">
    <property type="entry name" value="alpha/beta-Hydrolases"/>
    <property type="match status" value="1"/>
</dbReference>
<dbReference type="InterPro" id="IPR029058">
    <property type="entry name" value="AB_hydrolase_fold"/>
</dbReference>
<feature type="domain" description="Peptidase S9 prolyl oligopeptidase catalytic" evidence="2">
    <location>
        <begin position="220"/>
        <end position="437"/>
    </location>
</feature>
<feature type="non-terminal residue" evidence="3">
    <location>
        <position position="1"/>
    </location>
</feature>
<dbReference type="EMBL" id="WJQU01000002">
    <property type="protein sequence ID" value="KAJ6643367.1"/>
    <property type="molecule type" value="Genomic_DNA"/>
</dbReference>
<proteinExistence type="predicted"/>
<evidence type="ECO:0000313" key="4">
    <source>
        <dbReference type="Proteomes" id="UP001151699"/>
    </source>
</evidence>
<dbReference type="PANTHER" id="PTHR42776:SF4">
    <property type="entry name" value="ACYLAMINO-ACID-RELEASING ENZYME"/>
    <property type="match status" value="1"/>
</dbReference>